<protein>
    <submittedName>
        <fullName evidence="1">Uncharacterized protein</fullName>
    </submittedName>
</protein>
<accession>A0A072PSB5</accession>
<dbReference type="EMBL" id="AMGV01000001">
    <property type="protein sequence ID" value="KEF62741.1"/>
    <property type="molecule type" value="Genomic_DNA"/>
</dbReference>
<sequence>MPTCQGVLVLDVLVDNSGLSTGVSTNYPLLLAKKDVLKGAKFGMPAKQVWESAKANEEQTAEYEALVGLLNSIKTVGAMLYEVDFPSAEEILPPSGWDWDFAEGKMGSKLSEFQVVKTEFYQDLKII</sequence>
<reference evidence="1 2" key="1">
    <citation type="submission" date="2013-03" db="EMBL/GenBank/DDBJ databases">
        <title>The Genome Sequence of Exophiala aquamarina CBS 119918.</title>
        <authorList>
            <consortium name="The Broad Institute Genomics Platform"/>
            <person name="Cuomo C."/>
            <person name="de Hoog S."/>
            <person name="Gorbushina A."/>
            <person name="Walker B."/>
            <person name="Young S.K."/>
            <person name="Zeng Q."/>
            <person name="Gargeya S."/>
            <person name="Fitzgerald M."/>
            <person name="Haas B."/>
            <person name="Abouelleil A."/>
            <person name="Allen A.W."/>
            <person name="Alvarado L."/>
            <person name="Arachchi H.M."/>
            <person name="Berlin A.M."/>
            <person name="Chapman S.B."/>
            <person name="Gainer-Dewar J."/>
            <person name="Goldberg J."/>
            <person name="Griggs A."/>
            <person name="Gujja S."/>
            <person name="Hansen M."/>
            <person name="Howarth C."/>
            <person name="Imamovic A."/>
            <person name="Ireland A."/>
            <person name="Larimer J."/>
            <person name="McCowan C."/>
            <person name="Murphy C."/>
            <person name="Pearson M."/>
            <person name="Poon T.W."/>
            <person name="Priest M."/>
            <person name="Roberts A."/>
            <person name="Saif S."/>
            <person name="Shea T."/>
            <person name="Sisk P."/>
            <person name="Sykes S."/>
            <person name="Wortman J."/>
            <person name="Nusbaum C."/>
            <person name="Birren B."/>
        </authorList>
    </citation>
    <scope>NUCLEOTIDE SEQUENCE [LARGE SCALE GENOMIC DNA]</scope>
    <source>
        <strain evidence="1 2">CBS 119918</strain>
    </source>
</reference>
<organism evidence="1 2">
    <name type="scientific">Exophiala aquamarina CBS 119918</name>
    <dbReference type="NCBI Taxonomy" id="1182545"/>
    <lineage>
        <taxon>Eukaryota</taxon>
        <taxon>Fungi</taxon>
        <taxon>Dikarya</taxon>
        <taxon>Ascomycota</taxon>
        <taxon>Pezizomycotina</taxon>
        <taxon>Eurotiomycetes</taxon>
        <taxon>Chaetothyriomycetidae</taxon>
        <taxon>Chaetothyriales</taxon>
        <taxon>Herpotrichiellaceae</taxon>
        <taxon>Exophiala</taxon>
    </lineage>
</organism>
<dbReference type="HOGENOM" id="CLU_1970570_0_0_1"/>
<dbReference type="OrthoDB" id="566138at2759"/>
<gene>
    <name evidence="1" type="ORF">A1O9_00714</name>
</gene>
<dbReference type="GeneID" id="25275665"/>
<dbReference type="AlphaFoldDB" id="A0A072PSB5"/>
<keyword evidence="2" id="KW-1185">Reference proteome</keyword>
<comment type="caution">
    <text evidence="1">The sequence shown here is derived from an EMBL/GenBank/DDBJ whole genome shotgun (WGS) entry which is preliminary data.</text>
</comment>
<proteinExistence type="predicted"/>
<dbReference type="Proteomes" id="UP000027920">
    <property type="component" value="Unassembled WGS sequence"/>
</dbReference>
<dbReference type="VEuPathDB" id="FungiDB:A1O9_00714"/>
<evidence type="ECO:0000313" key="2">
    <source>
        <dbReference type="Proteomes" id="UP000027920"/>
    </source>
</evidence>
<dbReference type="RefSeq" id="XP_013265331.1">
    <property type="nucleotide sequence ID" value="XM_013409877.1"/>
</dbReference>
<dbReference type="STRING" id="1182545.A0A072PSB5"/>
<evidence type="ECO:0000313" key="1">
    <source>
        <dbReference type="EMBL" id="KEF62741.1"/>
    </source>
</evidence>
<name>A0A072PSB5_9EURO</name>